<sequence length="317" mass="36615">MQHPELPVFAFISAILTLIPALWHWRSQNVAILAMIFWLSLSDIINGVNTIVWAGNVRNPVPVWCDITSKFIVGASFALPLATLCICKHLEMVSSSRKVSYDAQDRKRRMIFEGFMCFIVPVVFMALHYIVQGHRFDIFENTGCQATVYISIEGILIIWFPQLLFTVVTLIYAALALHNFVRRRLTFAAHLQNSNSALTTNRYLRLIAMALTEIVWTTSLTSYNLWNNVSGGLRPWISWANVHSNFSRVAVFTIQEFPPQFARAMILFWWTLPASSLIFFVFFGFGEEALKEYRKIWMWIKINILRRPLDDMKNPGR</sequence>
<dbReference type="InterPro" id="IPR001499">
    <property type="entry name" value="GPCR_STE3"/>
</dbReference>
<evidence type="ECO:0000256" key="10">
    <source>
        <dbReference type="SAM" id="Phobius"/>
    </source>
</evidence>
<dbReference type="InterPro" id="IPR001546">
    <property type="entry name" value="GPCR_Pheromne_A_rcpt"/>
</dbReference>
<dbReference type="AlphaFoldDB" id="A0A0D2P6E4"/>
<evidence type="ECO:0000256" key="5">
    <source>
        <dbReference type="ARBA" id="ARBA00022989"/>
    </source>
</evidence>
<dbReference type="EMBL" id="KN817527">
    <property type="protein sequence ID" value="KJA26519.1"/>
    <property type="molecule type" value="Genomic_DNA"/>
</dbReference>
<dbReference type="PRINTS" id="PR00900">
    <property type="entry name" value="PHEROMONEAR"/>
</dbReference>
<feature type="transmembrane region" description="Helical" evidence="10">
    <location>
        <begin position="202"/>
        <end position="226"/>
    </location>
</feature>
<keyword evidence="12" id="KW-1185">Reference proteome</keyword>
<keyword evidence="3" id="KW-0589">Pheromone response</keyword>
<comment type="subcellular location">
    <subcellularLocation>
        <location evidence="1">Membrane</location>
        <topology evidence="1">Multi-pass membrane protein</topology>
    </subcellularLocation>
</comment>
<keyword evidence="7 10" id="KW-0472">Membrane</keyword>
<dbReference type="OMA" id="SMIFWMT"/>
<dbReference type="GO" id="GO:0004933">
    <property type="term" value="F:mating-type a-factor pheromone receptor activity"/>
    <property type="evidence" value="ECO:0007669"/>
    <property type="project" value="InterPro"/>
</dbReference>
<keyword evidence="9" id="KW-0807">Transducer</keyword>
<evidence type="ECO:0000256" key="4">
    <source>
        <dbReference type="ARBA" id="ARBA00022692"/>
    </source>
</evidence>
<dbReference type="GO" id="GO:0005886">
    <property type="term" value="C:plasma membrane"/>
    <property type="evidence" value="ECO:0007669"/>
    <property type="project" value="TreeGrafter"/>
</dbReference>
<dbReference type="Pfam" id="PF02076">
    <property type="entry name" value="STE3"/>
    <property type="match status" value="1"/>
</dbReference>
<feature type="transmembrane region" description="Helical" evidence="10">
    <location>
        <begin position="6"/>
        <end position="23"/>
    </location>
</feature>
<feature type="transmembrane region" description="Helical" evidence="10">
    <location>
        <begin position="266"/>
        <end position="285"/>
    </location>
</feature>
<evidence type="ECO:0000313" key="12">
    <source>
        <dbReference type="Proteomes" id="UP000054270"/>
    </source>
</evidence>
<keyword evidence="6" id="KW-0297">G-protein coupled receptor</keyword>
<evidence type="ECO:0000256" key="1">
    <source>
        <dbReference type="ARBA" id="ARBA00004141"/>
    </source>
</evidence>
<protein>
    <recommendedName>
        <fullName evidence="13">Fungal pheromone STE3G-protein-coupled receptor</fullName>
    </recommendedName>
</protein>
<feature type="transmembrane region" description="Helical" evidence="10">
    <location>
        <begin position="30"/>
        <end position="51"/>
    </location>
</feature>
<evidence type="ECO:0000256" key="2">
    <source>
        <dbReference type="ARBA" id="ARBA00011085"/>
    </source>
</evidence>
<feature type="transmembrane region" description="Helical" evidence="10">
    <location>
        <begin position="156"/>
        <end position="181"/>
    </location>
</feature>
<dbReference type="PRINTS" id="PR00899">
    <property type="entry name" value="GPCRSTE3"/>
</dbReference>
<feature type="transmembrane region" description="Helical" evidence="10">
    <location>
        <begin position="71"/>
        <end position="90"/>
    </location>
</feature>
<keyword evidence="4 10" id="KW-0812">Transmembrane</keyword>
<evidence type="ECO:0000256" key="7">
    <source>
        <dbReference type="ARBA" id="ARBA00023136"/>
    </source>
</evidence>
<dbReference type="GO" id="GO:0000750">
    <property type="term" value="P:pheromone-dependent signal transduction involved in conjugation with cellular fusion"/>
    <property type="evidence" value="ECO:0007669"/>
    <property type="project" value="TreeGrafter"/>
</dbReference>
<organism evidence="11 12">
    <name type="scientific">Hypholoma sublateritium (strain FD-334 SS-4)</name>
    <dbReference type="NCBI Taxonomy" id="945553"/>
    <lineage>
        <taxon>Eukaryota</taxon>
        <taxon>Fungi</taxon>
        <taxon>Dikarya</taxon>
        <taxon>Basidiomycota</taxon>
        <taxon>Agaricomycotina</taxon>
        <taxon>Agaricomycetes</taxon>
        <taxon>Agaricomycetidae</taxon>
        <taxon>Agaricales</taxon>
        <taxon>Agaricineae</taxon>
        <taxon>Strophariaceae</taxon>
        <taxon>Hypholoma</taxon>
    </lineage>
</organism>
<evidence type="ECO:0000256" key="8">
    <source>
        <dbReference type="ARBA" id="ARBA00023170"/>
    </source>
</evidence>
<accession>A0A0D2P6E4</accession>
<proteinExistence type="inferred from homology"/>
<dbReference type="CDD" id="cd14966">
    <property type="entry name" value="7tmD_STE3"/>
    <property type="match status" value="1"/>
</dbReference>
<reference evidence="12" key="1">
    <citation type="submission" date="2014-04" db="EMBL/GenBank/DDBJ databases">
        <title>Evolutionary Origins and Diversification of the Mycorrhizal Mutualists.</title>
        <authorList>
            <consortium name="DOE Joint Genome Institute"/>
            <consortium name="Mycorrhizal Genomics Consortium"/>
            <person name="Kohler A."/>
            <person name="Kuo A."/>
            <person name="Nagy L.G."/>
            <person name="Floudas D."/>
            <person name="Copeland A."/>
            <person name="Barry K.W."/>
            <person name="Cichocki N."/>
            <person name="Veneault-Fourrey C."/>
            <person name="LaButti K."/>
            <person name="Lindquist E.A."/>
            <person name="Lipzen A."/>
            <person name="Lundell T."/>
            <person name="Morin E."/>
            <person name="Murat C."/>
            <person name="Riley R."/>
            <person name="Ohm R."/>
            <person name="Sun H."/>
            <person name="Tunlid A."/>
            <person name="Henrissat B."/>
            <person name="Grigoriev I.V."/>
            <person name="Hibbett D.S."/>
            <person name="Martin F."/>
        </authorList>
    </citation>
    <scope>NUCLEOTIDE SEQUENCE [LARGE SCALE GENOMIC DNA]</scope>
    <source>
        <strain evidence="12">FD-334 SS-4</strain>
    </source>
</reference>
<feature type="transmembrane region" description="Helical" evidence="10">
    <location>
        <begin position="111"/>
        <end position="131"/>
    </location>
</feature>
<keyword evidence="8" id="KW-0675">Receptor</keyword>
<evidence type="ECO:0008006" key="13">
    <source>
        <dbReference type="Google" id="ProtNLM"/>
    </source>
</evidence>
<evidence type="ECO:0000256" key="6">
    <source>
        <dbReference type="ARBA" id="ARBA00023040"/>
    </source>
</evidence>
<dbReference type="OrthoDB" id="2874149at2759"/>
<evidence type="ECO:0000313" key="11">
    <source>
        <dbReference type="EMBL" id="KJA26519.1"/>
    </source>
</evidence>
<dbReference type="Proteomes" id="UP000054270">
    <property type="component" value="Unassembled WGS sequence"/>
</dbReference>
<name>A0A0D2P6E4_HYPSF</name>
<evidence type="ECO:0000256" key="9">
    <source>
        <dbReference type="ARBA" id="ARBA00023224"/>
    </source>
</evidence>
<dbReference type="PANTHER" id="PTHR28097">
    <property type="entry name" value="PHEROMONE A FACTOR RECEPTOR"/>
    <property type="match status" value="1"/>
</dbReference>
<evidence type="ECO:0000256" key="3">
    <source>
        <dbReference type="ARBA" id="ARBA00022507"/>
    </source>
</evidence>
<comment type="similarity">
    <text evidence="2">Belongs to the G-protein coupled receptor 4 family.</text>
</comment>
<keyword evidence="5 10" id="KW-1133">Transmembrane helix</keyword>
<dbReference type="PANTHER" id="PTHR28097:SF1">
    <property type="entry name" value="PHEROMONE A FACTOR RECEPTOR"/>
    <property type="match status" value="1"/>
</dbReference>
<gene>
    <name evidence="11" type="ORF">HYPSUDRAFT_132654</name>
</gene>